<comment type="caution">
    <text evidence="1">The sequence shown here is derived from an EMBL/GenBank/DDBJ whole genome shotgun (WGS) entry which is preliminary data.</text>
</comment>
<protein>
    <submittedName>
        <fullName evidence="1">RNA polymerase subunit sigma-70</fullName>
    </submittedName>
</protein>
<name>A0ABX0A4B4_9BACI</name>
<keyword evidence="2" id="KW-1185">Reference proteome</keyword>
<sequence length="58" mass="6626">MRASDKHHQANLTSKGVFGVNFHEFIDTEEDSTMFEIASEFGISLGDVRKLKKRLNRS</sequence>
<proteinExistence type="predicted"/>
<evidence type="ECO:0000313" key="2">
    <source>
        <dbReference type="Proteomes" id="UP000743899"/>
    </source>
</evidence>
<dbReference type="RefSeq" id="WP_161921106.1">
    <property type="nucleotide sequence ID" value="NZ_JAACYS010000053.1"/>
</dbReference>
<reference evidence="1 2" key="1">
    <citation type="submission" date="2020-01" db="EMBL/GenBank/DDBJ databases">
        <title>A novel Bacillus sp. from Pasinler.</title>
        <authorList>
            <person name="Adiguzel A."/>
            <person name="Ay H."/>
            <person name="Baltaci M.O."/>
        </authorList>
    </citation>
    <scope>NUCLEOTIDE SEQUENCE [LARGE SCALE GENOMIC DNA]</scope>
    <source>
        <strain evidence="1 2">P1</strain>
    </source>
</reference>
<dbReference type="Proteomes" id="UP000743899">
    <property type="component" value="Unassembled WGS sequence"/>
</dbReference>
<evidence type="ECO:0000313" key="1">
    <source>
        <dbReference type="EMBL" id="NCU18275.1"/>
    </source>
</evidence>
<dbReference type="EMBL" id="JAACYS010000053">
    <property type="protein sequence ID" value="NCU18275.1"/>
    <property type="molecule type" value="Genomic_DNA"/>
</dbReference>
<accession>A0ABX0A4B4</accession>
<gene>
    <name evidence="1" type="ORF">GW534_11155</name>
</gene>
<organism evidence="1 2">
    <name type="scientific">Pallidibacillus pasinlerensis</name>
    <dbReference type="NCBI Taxonomy" id="2703818"/>
    <lineage>
        <taxon>Bacteria</taxon>
        <taxon>Bacillati</taxon>
        <taxon>Bacillota</taxon>
        <taxon>Bacilli</taxon>
        <taxon>Bacillales</taxon>
        <taxon>Bacillaceae</taxon>
        <taxon>Pallidibacillus</taxon>
    </lineage>
</organism>